<accession>A0A5D3B619</accession>
<evidence type="ECO:0008006" key="5">
    <source>
        <dbReference type="Google" id="ProtNLM"/>
    </source>
</evidence>
<protein>
    <recommendedName>
        <fullName evidence="5">Phosphoglycerate mutase</fullName>
    </recommendedName>
</protein>
<dbReference type="PANTHER" id="PTHR46517">
    <property type="entry name" value="FRUCTOSE-2,6-BISPHOSPHATASE TIGAR"/>
    <property type="match status" value="1"/>
</dbReference>
<dbReference type="Gene3D" id="3.40.50.1240">
    <property type="entry name" value="Phosphoglycerate mutase-like"/>
    <property type="match status" value="1"/>
</dbReference>
<dbReference type="InterPro" id="IPR013078">
    <property type="entry name" value="His_Pase_superF_clade-1"/>
</dbReference>
<dbReference type="GO" id="GO:0043456">
    <property type="term" value="P:regulation of pentose-phosphate shunt"/>
    <property type="evidence" value="ECO:0007669"/>
    <property type="project" value="TreeGrafter"/>
</dbReference>
<evidence type="ECO:0000313" key="3">
    <source>
        <dbReference type="EMBL" id="TYJ58244.1"/>
    </source>
</evidence>
<dbReference type="Pfam" id="PF00300">
    <property type="entry name" value="His_Phos_1"/>
    <property type="match status" value="1"/>
</dbReference>
<keyword evidence="4" id="KW-1185">Reference proteome</keyword>
<dbReference type="SUPFAM" id="SSF53254">
    <property type="entry name" value="Phosphoglycerate mutase-like"/>
    <property type="match status" value="1"/>
</dbReference>
<dbReference type="GO" id="GO:0045820">
    <property type="term" value="P:negative regulation of glycolytic process"/>
    <property type="evidence" value="ECO:0007669"/>
    <property type="project" value="TreeGrafter"/>
</dbReference>
<organism evidence="3 4">
    <name type="scientific">Cryptococcus floricola</name>
    <dbReference type="NCBI Taxonomy" id="2591691"/>
    <lineage>
        <taxon>Eukaryota</taxon>
        <taxon>Fungi</taxon>
        <taxon>Dikarya</taxon>
        <taxon>Basidiomycota</taxon>
        <taxon>Agaricomycotina</taxon>
        <taxon>Tremellomycetes</taxon>
        <taxon>Tremellales</taxon>
        <taxon>Cryptococcaceae</taxon>
        <taxon>Cryptococcus</taxon>
    </lineage>
</organism>
<reference evidence="3 4" key="1">
    <citation type="submission" date="2017-05" db="EMBL/GenBank/DDBJ databases">
        <title>The Genome Sequence of Tsuchiyaea wingfieldii DSM 27421.</title>
        <authorList>
            <person name="Cuomo C."/>
            <person name="Passer A."/>
            <person name="Billmyre B."/>
            <person name="Heitman J."/>
        </authorList>
    </citation>
    <scope>NUCLEOTIDE SEQUENCE [LARGE SCALE GENOMIC DNA]</scope>
    <source>
        <strain evidence="3 4">DSM 27421</strain>
    </source>
</reference>
<evidence type="ECO:0000313" key="4">
    <source>
        <dbReference type="Proteomes" id="UP000322245"/>
    </source>
</evidence>
<dbReference type="PANTHER" id="PTHR46517:SF1">
    <property type="entry name" value="FRUCTOSE-2,6-BISPHOSPHATASE TIGAR"/>
    <property type="match status" value="1"/>
</dbReference>
<gene>
    <name evidence="3" type="ORF">B9479_001069</name>
</gene>
<feature type="binding site" evidence="2">
    <location>
        <position position="59"/>
    </location>
    <ligand>
        <name>substrate</name>
    </ligand>
</feature>
<dbReference type="EMBL" id="NIDF01000006">
    <property type="protein sequence ID" value="TYJ58244.1"/>
    <property type="molecule type" value="Genomic_DNA"/>
</dbReference>
<sequence>MFTKTVAEICPPSSSNARGVIQGHKDTPLNDWGRFESKRLAEALKKYQITEAYTSPLSRASETAQIALAHRSDIPICSHPGLKERCLGTLEGRRQERGETAPADAESKDAVSIRMRHWLDKLLASHIPPPSPLGATDQKGHFKDDTVILAVSHAGWLRVFLRTVLSSAYHFRPGKGCNLDGPLMNASVTVIDCEYDQLEKKWKGVINVWADASHLKDVMEKEVIEVADDVR</sequence>
<dbReference type="GO" id="GO:0004331">
    <property type="term" value="F:fructose-2,6-bisphosphate 2-phosphatase activity"/>
    <property type="evidence" value="ECO:0007669"/>
    <property type="project" value="TreeGrafter"/>
</dbReference>
<dbReference type="Proteomes" id="UP000322245">
    <property type="component" value="Unassembled WGS sequence"/>
</dbReference>
<evidence type="ECO:0000256" key="1">
    <source>
        <dbReference type="ARBA" id="ARBA00022801"/>
    </source>
</evidence>
<dbReference type="GO" id="GO:0005829">
    <property type="term" value="C:cytosol"/>
    <property type="evidence" value="ECO:0007669"/>
    <property type="project" value="TreeGrafter"/>
</dbReference>
<name>A0A5D3B619_9TREE</name>
<comment type="caution">
    <text evidence="3">The sequence shown here is derived from an EMBL/GenBank/DDBJ whole genome shotgun (WGS) entry which is preliminary data.</text>
</comment>
<keyword evidence="1" id="KW-0378">Hydrolase</keyword>
<evidence type="ECO:0000256" key="2">
    <source>
        <dbReference type="PIRSR" id="PIRSR613078-2"/>
    </source>
</evidence>
<dbReference type="SMART" id="SM00855">
    <property type="entry name" value="PGAM"/>
    <property type="match status" value="1"/>
</dbReference>
<dbReference type="InterPro" id="IPR029033">
    <property type="entry name" value="His_PPase_superfam"/>
</dbReference>
<proteinExistence type="predicted"/>
<dbReference type="CDD" id="cd07067">
    <property type="entry name" value="HP_PGM_like"/>
    <property type="match status" value="1"/>
</dbReference>
<dbReference type="AlphaFoldDB" id="A0A5D3B619"/>
<dbReference type="InterPro" id="IPR051695">
    <property type="entry name" value="Phosphoglycerate_Mutase"/>
</dbReference>